<dbReference type="InterPro" id="IPR000917">
    <property type="entry name" value="Sulfatase_N"/>
</dbReference>
<dbReference type="Gene3D" id="3.30.1120.10">
    <property type="match status" value="1"/>
</dbReference>
<dbReference type="InterPro" id="IPR050738">
    <property type="entry name" value="Sulfatase"/>
</dbReference>
<evidence type="ECO:0000259" key="5">
    <source>
        <dbReference type="Pfam" id="PF00884"/>
    </source>
</evidence>
<evidence type="ECO:0000256" key="4">
    <source>
        <dbReference type="SAM" id="SignalP"/>
    </source>
</evidence>
<dbReference type="RefSeq" id="WP_338690091.1">
    <property type="nucleotide sequence ID" value="NZ_AP024702.1"/>
</dbReference>
<dbReference type="PANTHER" id="PTHR42693">
    <property type="entry name" value="ARYLSULFATASE FAMILY MEMBER"/>
    <property type="match status" value="1"/>
</dbReference>
<feature type="region of interest" description="Disordered" evidence="3">
    <location>
        <begin position="1207"/>
        <end position="1240"/>
    </location>
</feature>
<name>A0ABN6H2D1_9BACT</name>
<comment type="similarity">
    <text evidence="1">Belongs to the sulfatase family.</text>
</comment>
<evidence type="ECO:0000313" key="7">
    <source>
        <dbReference type="Proteomes" id="UP001374893"/>
    </source>
</evidence>
<keyword evidence="2" id="KW-0378">Hydrolase</keyword>
<dbReference type="InterPro" id="IPR017850">
    <property type="entry name" value="Alkaline_phosphatase_core_sf"/>
</dbReference>
<accession>A0ABN6H2D1</accession>
<feature type="domain" description="Sulfatase N-terminal" evidence="5">
    <location>
        <begin position="374"/>
        <end position="817"/>
    </location>
</feature>
<dbReference type="CDD" id="cd16025">
    <property type="entry name" value="PAS_like"/>
    <property type="match status" value="1"/>
</dbReference>
<dbReference type="PANTHER" id="PTHR42693:SF53">
    <property type="entry name" value="ENDO-4-O-SULFATASE"/>
    <property type="match status" value="1"/>
</dbReference>
<feature type="signal peptide" evidence="4">
    <location>
        <begin position="1"/>
        <end position="21"/>
    </location>
</feature>
<sequence>MSAKTQSLGALLALLPAVAPAQDILFSDSFDRADARNIDASLTGIVDATGSSLAADGAYGQPFVDAANDTSGPDGNAANGGGAQILGGKLELADGAGTSNAYVRHNFINPEILAAGCFSVSVEISGATQSGTGQGGGFAIGMSEAEALDTGDAFNGDGSSDDLRRMTDAFGDPADSMAVSDFWVVLQADGQLVWGGIGDQPAFGSTDVGTKTGTVSAIFSLSDFNDGSSVGFEVFFDGASVGTGTFPWTGTDANFIGLDARDSGGVFFDNLSVGIPQPVVTLDCNPTTVAPGNPAKTISLSWSASLLPAGSTYAITADQAVSFPGGGQSGPATETGTVDAVVNGTLGDTTFTIEILDGASPVASAQATVFQKRPNVLLIMLDDMGWSDFGCYGSEIRTPTIDSLAVNGLRYRNFYNTARCSTTRCALLSGLYTQQVAANPGASLPNLITDNNVTIAELLSTTGYRRYMAGKWHLGTSADRSPIGRGFQHIFGQTSGGSFPHNQVSGGNHDSFWDPSNFGFYSENDEVPEIDWTGTTFHQTVGIGDYSVDFIDHHLGKNDGAPFFLYMPFNAVHWDINAPAEMADRYTDVADLSPDGLTADGGDDGGDYYHYEIGWDQVRADRFARQQSLGVRDPSWVLSPKSPAINSNGTASPLPPLTDIPDWSTLDADRQADLARRMAVYAAMLEQVDDNIRKVTDHLSANGLLDNTIIFILADNGGNYEGGLYGKTDGVSNADPVTGTANLRNMGQASNPDLHIGGGWANVNNTPFRLYKHYQHEGGIRTPCIVHWPDGITSPGRWIEDRGHLIDIMATIADVTDTAYPASWPGRTLLPLEGESLKPHFDPATAASFPARGIGFEHEANRAWFKGNYKFVTKNFAYPDGSSPQDEFELYDMSVDPTELNNLALSEMDLLLEMIDDWNAWATHVGVVADRLIDPPGPQVNPAPLPTDLFLDTFNRASNSDHDASAEGMSGLRVPPIGAGAAWWDAFEGGSTEVNNFALRMAVGSGMTETAVQHNFVDPEILAAGGFSVQVRVDEILSSDASGPADRYAGIAVGLTASEAQDSRDIGNAGPPYSFRGSVANPVGTADFLVDLDIDGNLKCWSNGALLDTVPVGQTTGNLLVCYQLASFAAGSPVTVSVFLDGRLIDIDSGSPAVSRSFVWDAADTNHIGLSARASDRVVLDNFAVRTLPLSASLASEYALANGLTDGGSASGADPDGDGDDNFTEWLKQGDPTGSDAGSKLLSISPSASGEFRFSYVHVNEADLAGLTYRFRYSTDLVGPVSSWPVFTPDEVSSEALGETHERRLAAVPAGLVTANDRLFILVEVE</sequence>
<protein>
    <recommendedName>
        <fullName evidence="5">Sulfatase N-terminal domain-containing protein</fullName>
    </recommendedName>
</protein>
<evidence type="ECO:0000313" key="6">
    <source>
        <dbReference type="EMBL" id="BCX47733.1"/>
    </source>
</evidence>
<dbReference type="SUPFAM" id="SSF53649">
    <property type="entry name" value="Alkaline phosphatase-like"/>
    <property type="match status" value="1"/>
</dbReference>
<gene>
    <name evidence="6" type="ORF">HAHE_16410</name>
</gene>
<evidence type="ECO:0000256" key="2">
    <source>
        <dbReference type="ARBA" id="ARBA00022801"/>
    </source>
</evidence>
<dbReference type="EMBL" id="AP024702">
    <property type="protein sequence ID" value="BCX47733.1"/>
    <property type="molecule type" value="Genomic_DNA"/>
</dbReference>
<organism evidence="6 7">
    <name type="scientific">Haloferula helveola</name>
    <dbReference type="NCBI Taxonomy" id="490095"/>
    <lineage>
        <taxon>Bacteria</taxon>
        <taxon>Pseudomonadati</taxon>
        <taxon>Verrucomicrobiota</taxon>
        <taxon>Verrucomicrobiia</taxon>
        <taxon>Verrucomicrobiales</taxon>
        <taxon>Verrucomicrobiaceae</taxon>
        <taxon>Haloferula</taxon>
    </lineage>
</organism>
<evidence type="ECO:0000256" key="1">
    <source>
        <dbReference type="ARBA" id="ARBA00008779"/>
    </source>
</evidence>
<keyword evidence="4" id="KW-0732">Signal</keyword>
<feature type="chain" id="PRO_5045905505" description="Sulfatase N-terminal domain-containing protein" evidence="4">
    <location>
        <begin position="22"/>
        <end position="1326"/>
    </location>
</feature>
<keyword evidence="7" id="KW-1185">Reference proteome</keyword>
<dbReference type="Proteomes" id="UP001374893">
    <property type="component" value="Chromosome"/>
</dbReference>
<evidence type="ECO:0000256" key="3">
    <source>
        <dbReference type="SAM" id="MobiDB-lite"/>
    </source>
</evidence>
<reference evidence="6 7" key="1">
    <citation type="submission" date="2021-06" db="EMBL/GenBank/DDBJ databases">
        <title>Complete genome of Haloferula helveola possessing various polysaccharide degrading enzymes.</title>
        <authorList>
            <person name="Takami H."/>
            <person name="Huang C."/>
            <person name="Hamasaki K."/>
        </authorList>
    </citation>
    <scope>NUCLEOTIDE SEQUENCE [LARGE SCALE GENOMIC DNA]</scope>
    <source>
        <strain evidence="6 7">CN-1</strain>
    </source>
</reference>
<proteinExistence type="inferred from homology"/>
<dbReference type="Pfam" id="PF00884">
    <property type="entry name" value="Sulfatase"/>
    <property type="match status" value="1"/>
</dbReference>
<dbReference type="Gene3D" id="3.40.720.10">
    <property type="entry name" value="Alkaline Phosphatase, subunit A"/>
    <property type="match status" value="1"/>
</dbReference>